<name>A0A4S8L6A7_DENBC</name>
<dbReference type="EMBL" id="ML179651">
    <property type="protein sequence ID" value="THU83628.1"/>
    <property type="molecule type" value="Genomic_DNA"/>
</dbReference>
<protein>
    <recommendedName>
        <fullName evidence="1">DUF6570 domain-containing protein</fullName>
    </recommendedName>
</protein>
<feature type="non-terminal residue" evidence="2">
    <location>
        <position position="238"/>
    </location>
</feature>
<dbReference type="AlphaFoldDB" id="A0A4S8L6A7"/>
<evidence type="ECO:0000259" key="1">
    <source>
        <dbReference type="Pfam" id="PF20209"/>
    </source>
</evidence>
<proteinExistence type="predicted"/>
<feature type="domain" description="DUF6570" evidence="1">
    <location>
        <begin position="172"/>
        <end position="236"/>
    </location>
</feature>
<sequence>MTELKKLAWIHGISLACNIKSNELNRLLLEHTCNVQCPEIISVFEQTTQQSKHLLTQVSSFDSNVTLRSEPDFPPHLPTDNLVHRIITDWVNDSDSSCVEEVGCAVCGQLKPRADMNQLKTMKNYLHVLTQPGVTRKQRKYESDIITDIPGPVLDPSCDQVCSTCRKSLREGNIPRISLANGLWLGEVPPELQNLNFMERLLIQKMRTNCCFFKVSSGMRKMISHVIAFETPVAKVYN</sequence>
<gene>
    <name evidence="2" type="ORF">K435DRAFT_689192</name>
</gene>
<reference evidence="2 3" key="1">
    <citation type="journal article" date="2019" name="Nat. Ecol. Evol.">
        <title>Megaphylogeny resolves global patterns of mushroom evolution.</title>
        <authorList>
            <person name="Varga T."/>
            <person name="Krizsan K."/>
            <person name="Foldi C."/>
            <person name="Dima B."/>
            <person name="Sanchez-Garcia M."/>
            <person name="Sanchez-Ramirez S."/>
            <person name="Szollosi G.J."/>
            <person name="Szarkandi J.G."/>
            <person name="Papp V."/>
            <person name="Albert L."/>
            <person name="Andreopoulos W."/>
            <person name="Angelini C."/>
            <person name="Antonin V."/>
            <person name="Barry K.W."/>
            <person name="Bougher N.L."/>
            <person name="Buchanan P."/>
            <person name="Buyck B."/>
            <person name="Bense V."/>
            <person name="Catcheside P."/>
            <person name="Chovatia M."/>
            <person name="Cooper J."/>
            <person name="Damon W."/>
            <person name="Desjardin D."/>
            <person name="Finy P."/>
            <person name="Geml J."/>
            <person name="Haridas S."/>
            <person name="Hughes K."/>
            <person name="Justo A."/>
            <person name="Karasinski D."/>
            <person name="Kautmanova I."/>
            <person name="Kiss B."/>
            <person name="Kocsube S."/>
            <person name="Kotiranta H."/>
            <person name="LaButti K.M."/>
            <person name="Lechner B.E."/>
            <person name="Liimatainen K."/>
            <person name="Lipzen A."/>
            <person name="Lukacs Z."/>
            <person name="Mihaltcheva S."/>
            <person name="Morgado L.N."/>
            <person name="Niskanen T."/>
            <person name="Noordeloos M.E."/>
            <person name="Ohm R.A."/>
            <person name="Ortiz-Santana B."/>
            <person name="Ovrebo C."/>
            <person name="Racz N."/>
            <person name="Riley R."/>
            <person name="Savchenko A."/>
            <person name="Shiryaev A."/>
            <person name="Soop K."/>
            <person name="Spirin V."/>
            <person name="Szebenyi C."/>
            <person name="Tomsovsky M."/>
            <person name="Tulloss R.E."/>
            <person name="Uehling J."/>
            <person name="Grigoriev I.V."/>
            <person name="Vagvolgyi C."/>
            <person name="Papp T."/>
            <person name="Martin F.M."/>
            <person name="Miettinen O."/>
            <person name="Hibbett D.S."/>
            <person name="Nagy L.G."/>
        </authorList>
    </citation>
    <scope>NUCLEOTIDE SEQUENCE [LARGE SCALE GENOMIC DNA]</scope>
    <source>
        <strain evidence="2 3">CBS 962.96</strain>
    </source>
</reference>
<dbReference type="Pfam" id="PF20209">
    <property type="entry name" value="DUF6570"/>
    <property type="match status" value="1"/>
</dbReference>
<organism evidence="2 3">
    <name type="scientific">Dendrothele bispora (strain CBS 962.96)</name>
    <dbReference type="NCBI Taxonomy" id="1314807"/>
    <lineage>
        <taxon>Eukaryota</taxon>
        <taxon>Fungi</taxon>
        <taxon>Dikarya</taxon>
        <taxon>Basidiomycota</taxon>
        <taxon>Agaricomycotina</taxon>
        <taxon>Agaricomycetes</taxon>
        <taxon>Agaricomycetidae</taxon>
        <taxon>Agaricales</taxon>
        <taxon>Agaricales incertae sedis</taxon>
        <taxon>Dendrothele</taxon>
    </lineage>
</organism>
<dbReference type="Proteomes" id="UP000297245">
    <property type="component" value="Unassembled WGS sequence"/>
</dbReference>
<evidence type="ECO:0000313" key="2">
    <source>
        <dbReference type="EMBL" id="THU83628.1"/>
    </source>
</evidence>
<accession>A0A4S8L6A7</accession>
<dbReference type="PROSITE" id="PS51257">
    <property type="entry name" value="PROKAR_LIPOPROTEIN"/>
    <property type="match status" value="1"/>
</dbReference>
<evidence type="ECO:0000313" key="3">
    <source>
        <dbReference type="Proteomes" id="UP000297245"/>
    </source>
</evidence>
<dbReference type="OrthoDB" id="3042825at2759"/>
<keyword evidence="3" id="KW-1185">Reference proteome</keyword>
<dbReference type="InterPro" id="IPR046700">
    <property type="entry name" value="DUF6570"/>
</dbReference>